<dbReference type="PROSITE" id="PS50853">
    <property type="entry name" value="FN3"/>
    <property type="match status" value="2"/>
</dbReference>
<dbReference type="InterPro" id="IPR003599">
    <property type="entry name" value="Ig_sub"/>
</dbReference>
<dbReference type="Pfam" id="PF13927">
    <property type="entry name" value="Ig_3"/>
    <property type="match status" value="1"/>
</dbReference>
<dbReference type="InterPro" id="IPR013783">
    <property type="entry name" value="Ig-like_fold"/>
</dbReference>
<feature type="domain" description="Ig-like" evidence="29">
    <location>
        <begin position="163"/>
        <end position="244"/>
    </location>
</feature>
<dbReference type="InterPro" id="IPR036179">
    <property type="entry name" value="Ig-like_dom_sf"/>
</dbReference>
<dbReference type="GO" id="GO:0007399">
    <property type="term" value="P:nervous system development"/>
    <property type="evidence" value="ECO:0007669"/>
    <property type="project" value="TreeGrafter"/>
</dbReference>
<dbReference type="GeneID" id="108233999"/>
<keyword evidence="7 26" id="KW-0812">Transmembrane</keyword>
<dbReference type="GO" id="GO:0007169">
    <property type="term" value="P:cell surface receptor protein tyrosine kinase signaling pathway"/>
    <property type="evidence" value="ECO:0007669"/>
    <property type="project" value="TreeGrafter"/>
</dbReference>
<dbReference type="InterPro" id="IPR001245">
    <property type="entry name" value="Ser-Thr/Tyr_kinase_cat_dom"/>
</dbReference>
<feature type="binding site" evidence="23">
    <location>
        <position position="684"/>
    </location>
    <ligand>
        <name>Mg(2+)</name>
        <dbReference type="ChEBI" id="CHEBI:18420"/>
    </ligand>
</feature>
<dbReference type="GO" id="GO:0005886">
    <property type="term" value="C:plasma membrane"/>
    <property type="evidence" value="ECO:0007669"/>
    <property type="project" value="UniProtKB-SubCell"/>
</dbReference>
<dbReference type="Pfam" id="PF00041">
    <property type="entry name" value="fn3"/>
    <property type="match status" value="2"/>
</dbReference>
<comment type="catalytic activity">
    <reaction evidence="20">
        <text>L-tyrosyl-[protein] + ATP = O-phospho-L-tyrosyl-[protein] + ADP + H(+)</text>
        <dbReference type="Rhea" id="RHEA:10596"/>
        <dbReference type="Rhea" id="RHEA-COMP:10136"/>
        <dbReference type="Rhea" id="RHEA-COMP:20101"/>
        <dbReference type="ChEBI" id="CHEBI:15378"/>
        <dbReference type="ChEBI" id="CHEBI:30616"/>
        <dbReference type="ChEBI" id="CHEBI:46858"/>
        <dbReference type="ChEBI" id="CHEBI:61978"/>
        <dbReference type="ChEBI" id="CHEBI:456216"/>
        <dbReference type="EC" id="2.7.10.1"/>
    </reaction>
</comment>
<dbReference type="InterPro" id="IPR008266">
    <property type="entry name" value="Tyr_kinase_AS"/>
</dbReference>
<dbReference type="GO" id="GO:0046872">
    <property type="term" value="F:metal ion binding"/>
    <property type="evidence" value="ECO:0007669"/>
    <property type="project" value="UniProtKB-KW"/>
</dbReference>
<dbReference type="OMA" id="QETRFGN"/>
<keyword evidence="4" id="KW-1003">Cell membrane</keyword>
<dbReference type="FunFam" id="3.30.200.20:FF:000111">
    <property type="entry name" value="Tyrosine-protein kinase receptor TYRO3"/>
    <property type="match status" value="1"/>
</dbReference>
<dbReference type="SMART" id="SM00409">
    <property type="entry name" value="IG"/>
    <property type="match status" value="2"/>
</dbReference>
<evidence type="ECO:0000256" key="25">
    <source>
        <dbReference type="SAM" id="MobiDB-lite"/>
    </source>
</evidence>
<dbReference type="Pfam" id="PF07714">
    <property type="entry name" value="PK_Tyr_Ser-Thr"/>
    <property type="match status" value="1"/>
</dbReference>
<evidence type="ECO:0000256" key="26">
    <source>
        <dbReference type="SAM" id="Phobius"/>
    </source>
</evidence>
<keyword evidence="17" id="KW-0675">Receptor</keyword>
<evidence type="ECO:0000256" key="7">
    <source>
        <dbReference type="ARBA" id="ARBA00022692"/>
    </source>
</evidence>
<feature type="domain" description="Protein kinase" evidence="28">
    <location>
        <begin position="543"/>
        <end position="813"/>
    </location>
</feature>
<evidence type="ECO:0000256" key="1">
    <source>
        <dbReference type="ARBA" id="ARBA00004251"/>
    </source>
</evidence>
<evidence type="ECO:0000256" key="19">
    <source>
        <dbReference type="ARBA" id="ARBA00023319"/>
    </source>
</evidence>
<keyword evidence="9" id="KW-0677">Repeat</keyword>
<organism evidence="31 32">
    <name type="scientific">Kryptolebias marmoratus</name>
    <name type="common">Mangrove killifish</name>
    <name type="synonym">Rivulus marmoratus</name>
    <dbReference type="NCBI Taxonomy" id="37003"/>
    <lineage>
        <taxon>Eukaryota</taxon>
        <taxon>Metazoa</taxon>
        <taxon>Chordata</taxon>
        <taxon>Craniata</taxon>
        <taxon>Vertebrata</taxon>
        <taxon>Euteleostomi</taxon>
        <taxon>Actinopterygii</taxon>
        <taxon>Neopterygii</taxon>
        <taxon>Teleostei</taxon>
        <taxon>Neoteleostei</taxon>
        <taxon>Acanthomorphata</taxon>
        <taxon>Ovalentaria</taxon>
        <taxon>Atherinomorphae</taxon>
        <taxon>Cyprinodontiformes</taxon>
        <taxon>Rivulidae</taxon>
        <taxon>Kryptolebias</taxon>
    </lineage>
</organism>
<keyword evidence="10 22" id="KW-0547">Nucleotide-binding</keyword>
<keyword evidence="16" id="KW-1015">Disulfide bond</keyword>
<feature type="domain" description="Fibronectin type-III" evidence="30">
    <location>
        <begin position="251"/>
        <end position="348"/>
    </location>
</feature>
<evidence type="ECO:0000256" key="22">
    <source>
        <dbReference type="PIRSR" id="PIRSR000615-2"/>
    </source>
</evidence>
<evidence type="ECO:0000256" key="3">
    <source>
        <dbReference type="ARBA" id="ARBA00011902"/>
    </source>
</evidence>
<dbReference type="SMART" id="SM00060">
    <property type="entry name" value="FN3"/>
    <property type="match status" value="2"/>
</dbReference>
<dbReference type="InterPro" id="IPR000719">
    <property type="entry name" value="Prot_kinase_dom"/>
</dbReference>
<dbReference type="Gene3D" id="1.10.510.10">
    <property type="entry name" value="Transferase(Phosphotransferase) domain 1"/>
    <property type="match status" value="1"/>
</dbReference>
<dbReference type="GO" id="GO:0043235">
    <property type="term" value="C:receptor complex"/>
    <property type="evidence" value="ECO:0007669"/>
    <property type="project" value="TreeGrafter"/>
</dbReference>
<dbReference type="PRINTS" id="PR00109">
    <property type="entry name" value="TYRKINASE"/>
</dbReference>
<feature type="active site" description="Proton acceptor" evidence="21">
    <location>
        <position position="679"/>
    </location>
</feature>
<evidence type="ECO:0000256" key="27">
    <source>
        <dbReference type="SAM" id="SignalP"/>
    </source>
</evidence>
<keyword evidence="12 22" id="KW-0067">ATP-binding</keyword>
<evidence type="ECO:0000256" key="18">
    <source>
        <dbReference type="ARBA" id="ARBA00023180"/>
    </source>
</evidence>
<dbReference type="CTD" id="100322133"/>
<feature type="chain" id="PRO_5018772410" description="receptor protein-tyrosine kinase" evidence="27">
    <location>
        <begin position="27"/>
        <end position="935"/>
    </location>
</feature>
<evidence type="ECO:0000256" key="16">
    <source>
        <dbReference type="ARBA" id="ARBA00023157"/>
    </source>
</evidence>
<dbReference type="InterPro" id="IPR007110">
    <property type="entry name" value="Ig-like_dom"/>
</dbReference>
<dbReference type="KEGG" id="kmr:108233999"/>
<evidence type="ECO:0000256" key="9">
    <source>
        <dbReference type="ARBA" id="ARBA00022737"/>
    </source>
</evidence>
<feature type="binding site" evidence="23">
    <location>
        <position position="697"/>
    </location>
    <ligand>
        <name>Mg(2+)</name>
        <dbReference type="ChEBI" id="CHEBI:18420"/>
    </ligand>
</feature>
<dbReference type="InterPro" id="IPR011009">
    <property type="entry name" value="Kinase-like_dom_sf"/>
</dbReference>
<evidence type="ECO:0000259" key="29">
    <source>
        <dbReference type="PROSITE" id="PS50835"/>
    </source>
</evidence>
<dbReference type="Proteomes" id="UP000264800">
    <property type="component" value="Unplaced"/>
</dbReference>
<dbReference type="SUPFAM" id="SSF56112">
    <property type="entry name" value="Protein kinase-like (PK-like)"/>
    <property type="match status" value="1"/>
</dbReference>
<dbReference type="Gene3D" id="2.60.40.10">
    <property type="entry name" value="Immunoglobulins"/>
    <property type="match status" value="4"/>
</dbReference>
<dbReference type="InterPro" id="IPR050122">
    <property type="entry name" value="RTK"/>
</dbReference>
<dbReference type="InterPro" id="IPR036116">
    <property type="entry name" value="FN3_sf"/>
</dbReference>
<feature type="binding site" evidence="22">
    <location>
        <position position="683"/>
    </location>
    <ligand>
        <name>ATP</name>
        <dbReference type="ChEBI" id="CHEBI:30616"/>
    </ligand>
</feature>
<evidence type="ECO:0000256" key="10">
    <source>
        <dbReference type="ARBA" id="ARBA00022741"/>
    </source>
</evidence>
<evidence type="ECO:0000256" key="5">
    <source>
        <dbReference type="ARBA" id="ARBA00022553"/>
    </source>
</evidence>
<keyword evidence="32" id="KW-1185">Reference proteome</keyword>
<protein>
    <recommendedName>
        <fullName evidence="3">receptor protein-tyrosine kinase</fullName>
        <ecNumber evidence="3">2.7.10.1</ecNumber>
    </recommendedName>
</protein>
<evidence type="ECO:0000256" key="21">
    <source>
        <dbReference type="PIRSR" id="PIRSR000615-1"/>
    </source>
</evidence>
<keyword evidence="11" id="KW-0418">Kinase</keyword>
<evidence type="ECO:0000259" key="28">
    <source>
        <dbReference type="PROSITE" id="PS50011"/>
    </source>
</evidence>
<evidence type="ECO:0000256" key="15">
    <source>
        <dbReference type="ARBA" id="ARBA00023137"/>
    </source>
</evidence>
<dbReference type="CDD" id="cd00063">
    <property type="entry name" value="FN3"/>
    <property type="match status" value="2"/>
</dbReference>
<dbReference type="SUPFAM" id="SSF48726">
    <property type="entry name" value="Immunoglobulin"/>
    <property type="match status" value="2"/>
</dbReference>
<evidence type="ECO:0000256" key="13">
    <source>
        <dbReference type="ARBA" id="ARBA00022989"/>
    </source>
</evidence>
<dbReference type="PIRSF" id="PIRSF000615">
    <property type="entry name" value="TyrPK_CSF1-R"/>
    <property type="match status" value="1"/>
</dbReference>
<proteinExistence type="inferred from homology"/>
<evidence type="ECO:0000256" key="8">
    <source>
        <dbReference type="ARBA" id="ARBA00022729"/>
    </source>
</evidence>
<feature type="region of interest" description="Disordered" evidence="25">
    <location>
        <begin position="894"/>
        <end position="935"/>
    </location>
</feature>
<evidence type="ECO:0000313" key="32">
    <source>
        <dbReference type="Proteomes" id="UP000264800"/>
    </source>
</evidence>
<dbReference type="PROSITE" id="PS00107">
    <property type="entry name" value="PROTEIN_KINASE_ATP"/>
    <property type="match status" value="1"/>
</dbReference>
<evidence type="ECO:0000256" key="2">
    <source>
        <dbReference type="ARBA" id="ARBA00006692"/>
    </source>
</evidence>
<dbReference type="PANTHER" id="PTHR24416:SF257">
    <property type="entry name" value="TYROSINE-PROTEIN KINASE MER"/>
    <property type="match status" value="1"/>
</dbReference>
<dbReference type="GO" id="GO:0016477">
    <property type="term" value="P:cell migration"/>
    <property type="evidence" value="ECO:0007669"/>
    <property type="project" value="TreeGrafter"/>
</dbReference>
<dbReference type="SMART" id="SM00219">
    <property type="entry name" value="TyrKc"/>
    <property type="match status" value="1"/>
</dbReference>
<dbReference type="RefSeq" id="XP_017268296.1">
    <property type="nucleotide sequence ID" value="XM_017412807.1"/>
</dbReference>
<evidence type="ECO:0000256" key="14">
    <source>
        <dbReference type="ARBA" id="ARBA00023136"/>
    </source>
</evidence>
<feature type="signal peptide" evidence="27">
    <location>
        <begin position="1"/>
        <end position="26"/>
    </location>
</feature>
<evidence type="ECO:0000313" key="31">
    <source>
        <dbReference type="Ensembl" id="ENSKMAP00000021746.1"/>
    </source>
</evidence>
<keyword evidence="13 26" id="KW-1133">Transmembrane helix</keyword>
<feature type="domain" description="Fibronectin type-III" evidence="30">
    <location>
        <begin position="353"/>
        <end position="442"/>
    </location>
</feature>
<dbReference type="GO" id="GO:0005524">
    <property type="term" value="F:ATP binding"/>
    <property type="evidence" value="ECO:0007669"/>
    <property type="project" value="UniProtKB-UniRule"/>
</dbReference>
<dbReference type="PROSITE" id="PS50011">
    <property type="entry name" value="PROTEIN_KINASE_DOM"/>
    <property type="match status" value="1"/>
</dbReference>
<accession>A0A3Q3AYM7</accession>
<dbReference type="GO" id="GO:0004714">
    <property type="term" value="F:transmembrane receptor protein tyrosine kinase activity"/>
    <property type="evidence" value="ECO:0007669"/>
    <property type="project" value="UniProtKB-EC"/>
</dbReference>
<dbReference type="SUPFAM" id="SSF49265">
    <property type="entry name" value="Fibronectin type III"/>
    <property type="match status" value="1"/>
</dbReference>
<comment type="similarity">
    <text evidence="2">Belongs to the protein kinase superfamily. CAMK Ser/Thr protein kinase family.</text>
</comment>
<dbReference type="GO" id="GO:0006909">
    <property type="term" value="P:phagocytosis"/>
    <property type="evidence" value="ECO:0007669"/>
    <property type="project" value="TreeGrafter"/>
</dbReference>
<keyword evidence="19" id="KW-0393">Immunoglobulin domain</keyword>
<dbReference type="OrthoDB" id="4062651at2759"/>
<reference evidence="31" key="2">
    <citation type="submission" date="2025-09" db="UniProtKB">
        <authorList>
            <consortium name="Ensembl"/>
        </authorList>
    </citation>
    <scope>IDENTIFICATION</scope>
</reference>
<dbReference type="GeneTree" id="ENSGT00940000155669"/>
<dbReference type="PROSITE" id="PS50835">
    <property type="entry name" value="IG_LIKE"/>
    <property type="match status" value="2"/>
</dbReference>
<feature type="transmembrane region" description="Helical" evidence="26">
    <location>
        <begin position="459"/>
        <end position="483"/>
    </location>
</feature>
<reference evidence="31" key="1">
    <citation type="submission" date="2025-08" db="UniProtKB">
        <authorList>
            <consortium name="Ensembl"/>
        </authorList>
    </citation>
    <scope>IDENTIFICATION</scope>
</reference>
<keyword evidence="18" id="KW-0325">Glycoprotein</keyword>
<dbReference type="InterPro" id="IPR003961">
    <property type="entry name" value="FN3_dom"/>
</dbReference>
<keyword evidence="15" id="KW-0829">Tyrosine-protein kinase</keyword>
<dbReference type="Ensembl" id="ENSKMAT00000022027.1">
    <property type="protein sequence ID" value="ENSKMAP00000021746.1"/>
    <property type="gene ID" value="ENSKMAG00000016162.1"/>
</dbReference>
<keyword evidence="23" id="KW-0460">Magnesium</keyword>
<keyword evidence="23" id="KW-0479">Metal-binding</keyword>
<evidence type="ECO:0000256" key="11">
    <source>
        <dbReference type="ARBA" id="ARBA00022777"/>
    </source>
</evidence>
<dbReference type="EC" id="2.7.10.1" evidence="3"/>
<keyword evidence="5" id="KW-0597">Phosphoprotein</keyword>
<evidence type="ECO:0000256" key="17">
    <source>
        <dbReference type="ARBA" id="ARBA00023170"/>
    </source>
</evidence>
<keyword evidence="6" id="KW-0808">Transferase</keyword>
<dbReference type="InterPro" id="IPR020635">
    <property type="entry name" value="Tyr_kinase_cat_dom"/>
</dbReference>
<dbReference type="PROSITE" id="PS00109">
    <property type="entry name" value="PROTEIN_KINASE_TYR"/>
    <property type="match status" value="1"/>
</dbReference>
<evidence type="ECO:0000256" key="12">
    <source>
        <dbReference type="ARBA" id="ARBA00022840"/>
    </source>
</evidence>
<sequence length="935" mass="103879">MAKMSNSGCLEVFLFTLAILAGSSTGDQTSGSSFHRAARNSKPVVIPSRVYLSREQLDQLHFKPTISSLPVLEGHEVKLNCSIDIPNSKLDYTIVWRKDGEDLPGNVHVNELRTHTEEFTTLLSTVIINKVQRADAGVYRCTLSINSEMKMSSPITVKVEGLPTFTQQPEDLNITRNTPFSLSCEAVGPPDPVEISWLRDGQKDVRRFASPSNYTVPGVDTYTRFSCEANNSKGVSTSREANINIKVLPSPLFNVTVTEKQSNKLMLSWSPGHDGFSPLTKCHIRIKEVSRREGEVSTTRLVNVTVPPFHCEVPGLKALTTYNMSVSCSNEVGSSPVSVWVQSSTTEGVPSAHPQNVTVHLNESWLVIKWRPPPEDKINGVLRGYDVIVRHNTDHKKVHTNFTTVFVPVKELNKTYSVEVAACTQAGSGMISNPVWLFVPGHGPAVTPTSSPDSGAPNWGIIVFTVFCLICFVLLIIWGALCYHHGTCFGWQFGGRESPEPVIQHSNQRSYNRTAVAVTLANLGISDELQAKLQDVMVMRTLLSIGKVLGEGEFGSVVEGRLKTLDGTSEKVAVKTMKLDNFSHREIEEFLNEAACMKDFNHPNVIKLLGVCLESSSEHFPKPMVILPFMKYGDLHSFLLRSRLGESPVFLPTQTLLKFMIDIACGMEYLSGRNFLHRDLAARNCMLRDDMTVCVADFGLSKKIYSGDYYRQGRIAKMPVKWIAVESLADRVYTVKSDVWAFGVTMWEIATRGMTPYPGVQNHEIYDHLVEGHRLKQPPECLDELYEIMYSCWRADPVDRPLFPELREKLEKLTEKLPESSSREDIIYINTSFPEEDPEQQALPAEQVVLSSSPSCSRQAAESAVVTADIHGRLEGEDDAGSDRYVVVMYSNNSQRSPSVDTPLLSGETLNQTNEDTSTAETAMDHSSSDTSLLL</sequence>
<dbReference type="FunFam" id="1.10.510.10:FF:000089">
    <property type="entry name" value="Tyrosine-protein kinase receptor TYRO3"/>
    <property type="match status" value="1"/>
</dbReference>
<comment type="subcellular location">
    <subcellularLocation>
        <location evidence="1">Cell membrane</location>
        <topology evidence="1">Single-pass type I membrane protein</topology>
    </subcellularLocation>
</comment>
<keyword evidence="14 26" id="KW-0472">Membrane</keyword>
<evidence type="ECO:0000259" key="30">
    <source>
        <dbReference type="PROSITE" id="PS50853"/>
    </source>
</evidence>
<dbReference type="Gene3D" id="3.30.200.20">
    <property type="entry name" value="Phosphorylase Kinase, domain 1"/>
    <property type="match status" value="1"/>
</dbReference>
<dbReference type="AlphaFoldDB" id="A0A3Q3AYM7"/>
<evidence type="ECO:0000256" key="24">
    <source>
        <dbReference type="PROSITE-ProRule" id="PRU10141"/>
    </source>
</evidence>
<feature type="domain" description="Ig-like" evidence="29">
    <location>
        <begin position="64"/>
        <end position="152"/>
    </location>
</feature>
<dbReference type="Pfam" id="PF13895">
    <property type="entry name" value="Ig_2"/>
    <property type="match status" value="1"/>
</dbReference>
<dbReference type="InterPro" id="IPR017441">
    <property type="entry name" value="Protein_kinase_ATP_BS"/>
</dbReference>
<feature type="binding site" evidence="24">
    <location>
        <position position="575"/>
    </location>
    <ligand>
        <name>ATP</name>
        <dbReference type="ChEBI" id="CHEBI:30616"/>
    </ligand>
</feature>
<feature type="compositionally biased region" description="Polar residues" evidence="25">
    <location>
        <begin position="908"/>
        <end position="922"/>
    </location>
</feature>
<evidence type="ECO:0000256" key="6">
    <source>
        <dbReference type="ARBA" id="ARBA00022679"/>
    </source>
</evidence>
<keyword evidence="8 27" id="KW-0732">Signal</keyword>
<name>A0A3Q3AYM7_KRYMA</name>
<evidence type="ECO:0000256" key="23">
    <source>
        <dbReference type="PIRSR" id="PIRSR000615-3"/>
    </source>
</evidence>
<dbReference type="STRING" id="37003.ENSKMAP00000021746"/>
<dbReference type="FunFam" id="2.60.40.10:FF:000296">
    <property type="entry name" value="Tyrosine-protein kinase receptor TYRO3"/>
    <property type="match status" value="1"/>
</dbReference>
<evidence type="ECO:0000256" key="20">
    <source>
        <dbReference type="ARBA" id="ARBA00051243"/>
    </source>
</evidence>
<dbReference type="PANTHER" id="PTHR24416">
    <property type="entry name" value="TYROSINE-PROTEIN KINASE RECEPTOR"/>
    <property type="match status" value="1"/>
</dbReference>
<evidence type="ECO:0000256" key="4">
    <source>
        <dbReference type="ARBA" id="ARBA00022475"/>
    </source>
</evidence>